<accession>A0A5R9C0P6</accession>
<comment type="caution">
    <text evidence="7">The sequence shown here is derived from an EMBL/GenBank/DDBJ whole genome shotgun (WGS) entry which is preliminary data.</text>
</comment>
<dbReference type="EMBL" id="VBTE01000035">
    <property type="protein sequence ID" value="TLQ06261.1"/>
    <property type="molecule type" value="Genomic_DNA"/>
</dbReference>
<dbReference type="Pfam" id="PF04122">
    <property type="entry name" value="CW_binding_2"/>
    <property type="match status" value="3"/>
</dbReference>
<name>A0A5R9C0P6_9LACT</name>
<dbReference type="Gene3D" id="1.10.530.10">
    <property type="match status" value="1"/>
</dbReference>
<dbReference type="PANTHER" id="PTHR30032:SF8">
    <property type="entry name" value="GERMINATION-SPECIFIC N-ACETYLMURAMOYL-L-ALANINE AMIDASE"/>
    <property type="match status" value="1"/>
</dbReference>
<dbReference type="InterPro" id="IPR051922">
    <property type="entry name" value="Bact_Sporulation_Assoc"/>
</dbReference>
<dbReference type="PANTHER" id="PTHR30032">
    <property type="entry name" value="N-ACETYLMURAMOYL-L-ALANINE AMIDASE-RELATED"/>
    <property type="match status" value="1"/>
</dbReference>
<dbReference type="Pfam" id="PF01832">
    <property type="entry name" value="Glucosaminidase"/>
    <property type="match status" value="1"/>
</dbReference>
<proteinExistence type="inferred from homology"/>
<dbReference type="RefSeq" id="WP_138472557.1">
    <property type="nucleotide sequence ID" value="NZ_JBGQQG010000035.1"/>
</dbReference>
<dbReference type="Gene3D" id="4.10.80.30">
    <property type="entry name" value="DNA polymerase, domain 6"/>
    <property type="match status" value="1"/>
</dbReference>
<dbReference type="GO" id="GO:0004040">
    <property type="term" value="F:amidase activity"/>
    <property type="evidence" value="ECO:0007669"/>
    <property type="project" value="InterPro"/>
</dbReference>
<dbReference type="PROSITE" id="PS51782">
    <property type="entry name" value="LYSM"/>
    <property type="match status" value="1"/>
</dbReference>
<gene>
    <name evidence="7" type="ORF">FEZ48_10485</name>
</gene>
<evidence type="ECO:0000256" key="3">
    <source>
        <dbReference type="ARBA" id="ARBA00022638"/>
    </source>
</evidence>
<protein>
    <recommendedName>
        <fullName evidence="4">Peptidoglycan hydrolase</fullName>
    </recommendedName>
</protein>
<dbReference type="Gene3D" id="3.10.350.10">
    <property type="entry name" value="LysM domain"/>
    <property type="match status" value="1"/>
</dbReference>
<keyword evidence="3" id="KW-0081">Bacteriolytic enzyme</keyword>
<evidence type="ECO:0000313" key="7">
    <source>
        <dbReference type="EMBL" id="TLQ06261.1"/>
    </source>
</evidence>
<dbReference type="GO" id="GO:0031640">
    <property type="term" value="P:killing of cells of another organism"/>
    <property type="evidence" value="ECO:0007669"/>
    <property type="project" value="UniProtKB-KW"/>
</dbReference>
<evidence type="ECO:0000256" key="5">
    <source>
        <dbReference type="SAM" id="SignalP"/>
    </source>
</evidence>
<dbReference type="InterPro" id="IPR018392">
    <property type="entry name" value="LysM"/>
</dbReference>
<dbReference type="AlphaFoldDB" id="A0A5R9C0P6"/>
<dbReference type="SUPFAM" id="SSF54106">
    <property type="entry name" value="LysM domain"/>
    <property type="match status" value="1"/>
</dbReference>
<dbReference type="InterPro" id="IPR002901">
    <property type="entry name" value="MGlyc_endo_b_GlcNAc-like_dom"/>
</dbReference>
<evidence type="ECO:0000256" key="2">
    <source>
        <dbReference type="ARBA" id="ARBA00022529"/>
    </source>
</evidence>
<comment type="similarity">
    <text evidence="1">Belongs to the glycosyl hydrolase 73 family.</text>
</comment>
<organism evidence="7 8">
    <name type="scientific">Marinilactibacillus psychrotolerans</name>
    <dbReference type="NCBI Taxonomy" id="191770"/>
    <lineage>
        <taxon>Bacteria</taxon>
        <taxon>Bacillati</taxon>
        <taxon>Bacillota</taxon>
        <taxon>Bacilli</taxon>
        <taxon>Lactobacillales</taxon>
        <taxon>Carnobacteriaceae</taxon>
        <taxon>Marinilactibacillus</taxon>
    </lineage>
</organism>
<dbReference type="Pfam" id="PF01476">
    <property type="entry name" value="LysM"/>
    <property type="match status" value="1"/>
</dbReference>
<dbReference type="CDD" id="cd00118">
    <property type="entry name" value="LysM"/>
    <property type="match status" value="1"/>
</dbReference>
<dbReference type="SMART" id="SM00047">
    <property type="entry name" value="LYZ2"/>
    <property type="match status" value="1"/>
</dbReference>
<dbReference type="Gene3D" id="3.40.50.12090">
    <property type="match status" value="2"/>
</dbReference>
<dbReference type="SMART" id="SM00257">
    <property type="entry name" value="LysM"/>
    <property type="match status" value="1"/>
</dbReference>
<evidence type="ECO:0000256" key="4">
    <source>
        <dbReference type="ARBA" id="ARBA00032108"/>
    </source>
</evidence>
<reference evidence="7 8" key="1">
    <citation type="submission" date="2019-05" db="EMBL/GenBank/DDBJ databases">
        <title>The metagenome of a microbial culture collection derived from dairy environment covers the genomic content of the human microbiome.</title>
        <authorList>
            <person name="Roder T."/>
            <person name="Wuthrich D."/>
            <person name="Sattari Z."/>
            <person name="Von Ah U."/>
            <person name="Bar C."/>
            <person name="Ronchi F."/>
            <person name="Macpherson A.J."/>
            <person name="Ganal-Vonarburg S.C."/>
            <person name="Bruggmann R."/>
            <person name="Vergeres G."/>
        </authorList>
    </citation>
    <scope>NUCLEOTIDE SEQUENCE [LARGE SCALE GENOMIC DNA]</scope>
    <source>
        <strain evidence="7 8">FAM 24235</strain>
    </source>
</reference>
<dbReference type="GO" id="GO:0042742">
    <property type="term" value="P:defense response to bacterium"/>
    <property type="evidence" value="ECO:0007669"/>
    <property type="project" value="UniProtKB-KW"/>
</dbReference>
<feature type="signal peptide" evidence="5">
    <location>
        <begin position="1"/>
        <end position="28"/>
    </location>
</feature>
<keyword evidence="2" id="KW-0929">Antimicrobial</keyword>
<keyword evidence="5" id="KW-0732">Signal</keyword>
<sequence length="607" mass="66972">MNKKYKFITASILSSVSLLIQPITVSHAETFEVPTYIEPAVEETQNSDQEVSTSSVTRTHKNGIYTVQSEDTFSSIASSFNLSQYQLLVWNHYTSIPTNVQVGKQLAVTKAGVESQLTESEKSRLIDYNKPVSFTSAEEMIAKLAPDAVRIARQSGEEALWPSLMLAQAIHETGVEQSSGMSYKSRAPYHVLFGMKARGSVTSILDWTWEEVAVGDTRVVVQVLADFQSFKSYSDAMQGYANRFRYGPGWDANYYSGAWVSNSDSVWDVLNSGGLKGYATDGAYVQKLKEKITKYNLTKFDQTVTRISGATRFDTAVNVSKKGWDTSNTIVIANSHNFADALTGVPLAHQLNAPILLTRTNELNATTVNEISRLQAKNIVILGGEEAVSTNVEAQLKARNLSVKRYAGETRYETSQLIGEEVQRLTGTTSAVLTSGEYYADAMSVASFAAQKGEPIYLTRSNALPEEITNSASKVSKWTVVGGPAVIDQQVLTQLSKYSSTVSRLYGSDRYDTNQAILKHYQQTNEKLYISTGKNYVDALTGSLLAAKNGTGILLSEDRQDVVERNISFVKANHYYNFEMFGGQNILPNRVEQSFLNYTSSGYQNSN</sequence>
<feature type="domain" description="LysM" evidence="6">
    <location>
        <begin position="63"/>
        <end position="108"/>
    </location>
</feature>
<dbReference type="OrthoDB" id="9763643at2"/>
<evidence type="ECO:0000256" key="1">
    <source>
        <dbReference type="ARBA" id="ARBA00010266"/>
    </source>
</evidence>
<dbReference type="InterPro" id="IPR036779">
    <property type="entry name" value="LysM_dom_sf"/>
</dbReference>
<feature type="chain" id="PRO_5024312757" description="Peptidoglycan hydrolase" evidence="5">
    <location>
        <begin position="29"/>
        <end position="607"/>
    </location>
</feature>
<dbReference type="Proteomes" id="UP000307201">
    <property type="component" value="Unassembled WGS sequence"/>
</dbReference>
<evidence type="ECO:0000313" key="8">
    <source>
        <dbReference type="Proteomes" id="UP000307201"/>
    </source>
</evidence>
<evidence type="ECO:0000259" key="6">
    <source>
        <dbReference type="PROSITE" id="PS51782"/>
    </source>
</evidence>
<dbReference type="InterPro" id="IPR007253">
    <property type="entry name" value="Cell_wall-bd_2"/>
</dbReference>